<dbReference type="GO" id="GO:0005634">
    <property type="term" value="C:nucleus"/>
    <property type="evidence" value="ECO:0007669"/>
    <property type="project" value="UniProtKB-SubCell"/>
</dbReference>
<keyword evidence="8" id="KW-0788">Thiol protease</keyword>
<dbReference type="OrthoDB" id="1924260at2759"/>
<dbReference type="GO" id="GO:0004843">
    <property type="term" value="F:cysteine-type deubiquitinase activity"/>
    <property type="evidence" value="ECO:0007669"/>
    <property type="project" value="UniProtKB-EC"/>
</dbReference>
<dbReference type="EC" id="3.4.19.12" evidence="4"/>
<evidence type="ECO:0000259" key="13">
    <source>
        <dbReference type="PROSITE" id="PS52048"/>
    </source>
</evidence>
<sequence length="377" mass="42518">MKGLAIGNQPRLAQAHNSYAKPETSVKKSSSSMPSSSSSSNLLASVSSSNLVASNGASQVHFAASNEIFHFICFVPINGKLYELDGLKPYPIDHGAIEPTTCNLNLIDELLKSENCDLKNTLANLRQNYRHGSLNWSEKFKKIILQRLKSHGQQNHEIRFNLMAVVGDNMLKYRNQLQILEGNRRIFLNILNEDLGLLRDERKEFFFSLRSHHLVDSLIEDVAKNGDIVSGEFVEALCKLVHKFDLVEISKVFQVNQDGVCESVVKKSASISELRGIEAELRTEIESVRTVYNEEVDKRKRYATEAFRRKHVYNEFIVSYLKVLAENGKLEEIVRNSVTNKSASGNSGDSKLTASSFFISPNSLFVQQNSNKKFRKK</sequence>
<evidence type="ECO:0000313" key="14">
    <source>
        <dbReference type="EMBL" id="RNA20329.1"/>
    </source>
</evidence>
<evidence type="ECO:0000256" key="7">
    <source>
        <dbReference type="ARBA" id="ARBA00022801"/>
    </source>
</evidence>
<dbReference type="PANTHER" id="PTHR10589">
    <property type="entry name" value="UBIQUITIN CARBOXYL-TERMINAL HYDROLASE"/>
    <property type="match status" value="1"/>
</dbReference>
<dbReference type="PROSITE" id="PS52048">
    <property type="entry name" value="UCH_DOMAIN"/>
    <property type="match status" value="1"/>
</dbReference>
<evidence type="ECO:0000256" key="8">
    <source>
        <dbReference type="ARBA" id="ARBA00022807"/>
    </source>
</evidence>
<feature type="region of interest" description="Disordered" evidence="12">
    <location>
        <begin position="1"/>
        <end position="38"/>
    </location>
</feature>
<feature type="domain" description="UCH catalytic" evidence="13">
    <location>
        <begin position="1"/>
        <end position="167"/>
    </location>
</feature>
<accession>A0A3M7RA34</accession>
<evidence type="ECO:0000256" key="3">
    <source>
        <dbReference type="ARBA" id="ARBA00007182"/>
    </source>
</evidence>
<dbReference type="PANTHER" id="PTHR10589:SF28">
    <property type="entry name" value="UBIQUITIN CARBOXYL-TERMINAL HYDROLASE BAP1"/>
    <property type="match status" value="1"/>
</dbReference>
<protein>
    <recommendedName>
        <fullName evidence="4">ubiquitinyl hydrolase 1</fullName>
        <ecNumber evidence="4">3.4.19.12</ecNumber>
    </recommendedName>
</protein>
<comment type="similarity">
    <text evidence="3">Belongs to the peptidase C12 family. BAP1 subfamily.</text>
</comment>
<evidence type="ECO:0000256" key="2">
    <source>
        <dbReference type="ARBA" id="ARBA00004123"/>
    </source>
</evidence>
<dbReference type="InterPro" id="IPR038765">
    <property type="entry name" value="Papain-like_cys_pep_sf"/>
</dbReference>
<dbReference type="Pfam" id="PF01088">
    <property type="entry name" value="Peptidase_C12"/>
    <property type="match status" value="1"/>
</dbReference>
<dbReference type="GO" id="GO:0006325">
    <property type="term" value="P:chromatin organization"/>
    <property type="evidence" value="ECO:0007669"/>
    <property type="project" value="UniProtKB-KW"/>
</dbReference>
<evidence type="ECO:0000313" key="15">
    <source>
        <dbReference type="Proteomes" id="UP000276133"/>
    </source>
</evidence>
<dbReference type="SUPFAM" id="SSF54001">
    <property type="entry name" value="Cysteine proteinases"/>
    <property type="match status" value="1"/>
</dbReference>
<keyword evidence="10" id="KW-0539">Nucleus</keyword>
<evidence type="ECO:0000256" key="6">
    <source>
        <dbReference type="ARBA" id="ARBA00022786"/>
    </source>
</evidence>
<evidence type="ECO:0000256" key="11">
    <source>
        <dbReference type="PROSITE-ProRule" id="PRU01393"/>
    </source>
</evidence>
<dbReference type="InterPro" id="IPR036959">
    <property type="entry name" value="Peptidase_C12_UCH_sf"/>
</dbReference>
<dbReference type="EMBL" id="REGN01003876">
    <property type="protein sequence ID" value="RNA20329.1"/>
    <property type="molecule type" value="Genomic_DNA"/>
</dbReference>
<comment type="caution">
    <text evidence="14">The sequence shown here is derived from an EMBL/GenBank/DDBJ whole genome shotgun (WGS) entry which is preliminary data.</text>
</comment>
<comment type="catalytic activity">
    <reaction evidence="1">
        <text>Thiol-dependent hydrolysis of ester, thioester, amide, peptide and isopeptide bonds formed by the C-terminal Gly of ubiquitin (a 76-residue protein attached to proteins as an intracellular targeting signal).</text>
        <dbReference type="EC" id="3.4.19.12"/>
    </reaction>
</comment>
<keyword evidence="9" id="KW-0156">Chromatin regulator</keyword>
<dbReference type="InterPro" id="IPR041507">
    <property type="entry name" value="UCH_C"/>
</dbReference>
<keyword evidence="7 14" id="KW-0378">Hydrolase</keyword>
<comment type="subcellular location">
    <subcellularLocation>
        <location evidence="2">Nucleus</location>
    </subcellularLocation>
</comment>
<proteinExistence type="inferred from homology"/>
<reference evidence="14 15" key="1">
    <citation type="journal article" date="2018" name="Sci. Rep.">
        <title>Genomic signatures of local adaptation to the degree of environmental predictability in rotifers.</title>
        <authorList>
            <person name="Franch-Gras L."/>
            <person name="Hahn C."/>
            <person name="Garcia-Roger E.M."/>
            <person name="Carmona M.J."/>
            <person name="Serra M."/>
            <person name="Gomez A."/>
        </authorList>
    </citation>
    <scope>NUCLEOTIDE SEQUENCE [LARGE SCALE GENOMIC DNA]</scope>
    <source>
        <strain evidence="14">HYR1</strain>
    </source>
</reference>
<keyword evidence="6" id="KW-0833">Ubl conjugation pathway</keyword>
<gene>
    <name evidence="14" type="ORF">BpHYR1_000636</name>
</gene>
<dbReference type="Pfam" id="PF18031">
    <property type="entry name" value="UCH_C"/>
    <property type="match status" value="1"/>
</dbReference>
<dbReference type="GO" id="GO:0016579">
    <property type="term" value="P:protein deubiquitination"/>
    <property type="evidence" value="ECO:0007669"/>
    <property type="project" value="TreeGrafter"/>
</dbReference>
<evidence type="ECO:0000256" key="10">
    <source>
        <dbReference type="ARBA" id="ARBA00023242"/>
    </source>
</evidence>
<evidence type="ECO:0000256" key="1">
    <source>
        <dbReference type="ARBA" id="ARBA00000707"/>
    </source>
</evidence>
<keyword evidence="5" id="KW-0645">Protease</keyword>
<dbReference type="STRING" id="10195.A0A3M7RA34"/>
<keyword evidence="15" id="KW-1185">Reference proteome</keyword>
<evidence type="ECO:0000256" key="12">
    <source>
        <dbReference type="SAM" id="MobiDB-lite"/>
    </source>
</evidence>
<dbReference type="GO" id="GO:0005737">
    <property type="term" value="C:cytoplasm"/>
    <property type="evidence" value="ECO:0007669"/>
    <property type="project" value="TreeGrafter"/>
</dbReference>
<name>A0A3M7RA34_BRAPC</name>
<evidence type="ECO:0000256" key="4">
    <source>
        <dbReference type="ARBA" id="ARBA00012759"/>
    </source>
</evidence>
<comment type="caution">
    <text evidence="11">Lacks conserved residue(s) required for the propagation of feature annotation.</text>
</comment>
<dbReference type="GO" id="GO:0006511">
    <property type="term" value="P:ubiquitin-dependent protein catabolic process"/>
    <property type="evidence" value="ECO:0007669"/>
    <property type="project" value="InterPro"/>
</dbReference>
<dbReference type="Gene3D" id="1.20.58.860">
    <property type="match status" value="1"/>
</dbReference>
<feature type="compositionally biased region" description="Low complexity" evidence="12">
    <location>
        <begin position="27"/>
        <end position="38"/>
    </location>
</feature>
<organism evidence="14 15">
    <name type="scientific">Brachionus plicatilis</name>
    <name type="common">Marine rotifer</name>
    <name type="synonym">Brachionus muelleri</name>
    <dbReference type="NCBI Taxonomy" id="10195"/>
    <lineage>
        <taxon>Eukaryota</taxon>
        <taxon>Metazoa</taxon>
        <taxon>Spiralia</taxon>
        <taxon>Gnathifera</taxon>
        <taxon>Rotifera</taxon>
        <taxon>Eurotatoria</taxon>
        <taxon>Monogononta</taxon>
        <taxon>Pseudotrocha</taxon>
        <taxon>Ploima</taxon>
        <taxon>Brachionidae</taxon>
        <taxon>Brachionus</taxon>
    </lineage>
</organism>
<dbReference type="AlphaFoldDB" id="A0A3M7RA34"/>
<evidence type="ECO:0000256" key="5">
    <source>
        <dbReference type="ARBA" id="ARBA00022670"/>
    </source>
</evidence>
<evidence type="ECO:0000256" key="9">
    <source>
        <dbReference type="ARBA" id="ARBA00022853"/>
    </source>
</evidence>
<dbReference type="InterPro" id="IPR001578">
    <property type="entry name" value="Peptidase_C12_UCH"/>
</dbReference>
<dbReference type="Gene3D" id="3.40.532.10">
    <property type="entry name" value="Peptidase C12, ubiquitin carboxyl-terminal hydrolase"/>
    <property type="match status" value="1"/>
</dbReference>
<dbReference type="Proteomes" id="UP000276133">
    <property type="component" value="Unassembled WGS sequence"/>
</dbReference>